<comment type="caution">
    <text evidence="1">The sequence shown here is derived from an EMBL/GenBank/DDBJ whole genome shotgun (WGS) entry which is preliminary data.</text>
</comment>
<dbReference type="EMBL" id="JROO01000009">
    <property type="protein sequence ID" value="KIH99826.1"/>
    <property type="molecule type" value="Genomic_DNA"/>
</dbReference>
<dbReference type="AlphaFoldDB" id="A0A0C2JEQ8"/>
<dbReference type="PDBsum" id="2MW3"/>
<dbReference type="Proteomes" id="UP000031675">
    <property type="component" value="Unassembled WGS sequence"/>
</dbReference>
<accession>A0A0C2JEQ8</accession>
<evidence type="ECO:0000313" key="1">
    <source>
        <dbReference type="EMBL" id="KIH99826.1"/>
    </source>
</evidence>
<dbReference type="RefSeq" id="WP_103055249.1">
    <property type="nucleotide sequence ID" value="NZ_JROO01000009.1"/>
</dbReference>
<dbReference type="SMR" id="A0A0C2JEQ8"/>
<dbReference type="OrthoDB" id="5195428at2"/>
<sequence length="41" mass="4533">MSAYEIPTLTRIGKFKDVTKSLGSSPYNDILGYPALIVIYP</sequence>
<protein>
    <submittedName>
        <fullName evidence="1">Streptomonomicin peptide protein</fullName>
    </submittedName>
</protein>
<keyword evidence="2" id="KW-1185">Reference proteome</keyword>
<gene>
    <name evidence="1" type="ORF">LP52_05076</name>
</gene>
<name>A0A0C2JEQ8_9ACTN</name>
<organism evidence="1 2">
    <name type="scientific">Streptomonospora alba</name>
    <dbReference type="NCBI Taxonomy" id="183763"/>
    <lineage>
        <taxon>Bacteria</taxon>
        <taxon>Bacillati</taxon>
        <taxon>Actinomycetota</taxon>
        <taxon>Actinomycetes</taxon>
        <taxon>Streptosporangiales</taxon>
        <taxon>Nocardiopsidaceae</taxon>
        <taxon>Streptomonospora</taxon>
    </lineage>
</organism>
<dbReference type="PDB" id="2MW3">
    <property type="method" value="NMR"/>
    <property type="chains" value="A=21-41"/>
</dbReference>
<dbReference type="NCBIfam" id="NF033521">
    <property type="entry name" value="lasso_leader_L3"/>
    <property type="match status" value="1"/>
</dbReference>
<reference evidence="2 3" key="1">
    <citation type="journal article" date="2015" name="Chem. Biol.">
        <title>Structure, bioactivity, and resistance mechanism of streptomonomicin, an unusual lasso Peptide from an understudied halophilic actinomycete.</title>
        <authorList>
            <person name="Metelev M."/>
            <person name="Tietz J.I."/>
            <person name="Melby J.O."/>
            <person name="Blair P.M."/>
            <person name="Zhu L."/>
            <person name="Livnat I."/>
            <person name="Severinov K."/>
            <person name="Mitchell D.A."/>
        </authorList>
    </citation>
    <scope>NUCLEOTIDE SEQUENCE [LARGE SCALE GENOMIC DNA]</scope>
    <source>
        <strain evidence="2">YIM 90003</strain>
    </source>
</reference>
<evidence type="ECO:0000313" key="2">
    <source>
        <dbReference type="Proteomes" id="UP000031675"/>
    </source>
</evidence>
<keyword evidence="3" id="KW-0002">3D-structure</keyword>
<evidence type="ECO:0007829" key="3">
    <source>
        <dbReference type="PDB" id="2MW3"/>
    </source>
</evidence>
<proteinExistence type="evidence at protein level"/>